<dbReference type="Gene3D" id="3.40.33.10">
    <property type="entry name" value="CAP"/>
    <property type="match status" value="1"/>
</dbReference>
<protein>
    <recommendedName>
        <fullName evidence="2">SCP domain-containing protein</fullName>
    </recommendedName>
</protein>
<feature type="signal peptide" evidence="1">
    <location>
        <begin position="1"/>
        <end position="26"/>
    </location>
</feature>
<dbReference type="EMBL" id="BMPT01000004">
    <property type="protein sequence ID" value="GGM18677.1"/>
    <property type="molecule type" value="Genomic_DNA"/>
</dbReference>
<dbReference type="RefSeq" id="WP_171106590.1">
    <property type="nucleotide sequence ID" value="NZ_BMPT01000004.1"/>
</dbReference>
<dbReference type="InterPro" id="IPR035940">
    <property type="entry name" value="CAP_sf"/>
</dbReference>
<proteinExistence type="predicted"/>
<comment type="caution">
    <text evidence="3">The sequence shown here is derived from an EMBL/GenBank/DDBJ whole genome shotgun (WGS) entry which is preliminary data.</text>
</comment>
<sequence length="176" mass="18024">MHHVPARLAGLLVAAATLLAGCTGSAAPRDADPAAAPRATWTPSATIDLTDTGRYAAALEDGVNATRAQLDVAPLQHDDCLAAVARDRAAALVGEPELVHAPLPPVQRRCPGGTVAAENLSRTARPPQDVVQAWLDSPTHRDNLVSAGLLRGAIGCVRDGGADDAPVLVCSHVFTG</sequence>
<evidence type="ECO:0000313" key="3">
    <source>
        <dbReference type="EMBL" id="GGM18677.1"/>
    </source>
</evidence>
<feature type="domain" description="SCP" evidence="2">
    <location>
        <begin position="63"/>
        <end position="170"/>
    </location>
</feature>
<dbReference type="InterPro" id="IPR014044">
    <property type="entry name" value="CAP_dom"/>
</dbReference>
<keyword evidence="4" id="KW-1185">Reference proteome</keyword>
<name>A0A8H9GF45_9MICO</name>
<feature type="chain" id="PRO_5034809805" description="SCP domain-containing protein" evidence="1">
    <location>
        <begin position="27"/>
        <end position="176"/>
    </location>
</feature>
<dbReference type="AlphaFoldDB" id="A0A8H9GF45"/>
<organism evidence="3 4">
    <name type="scientific">Promicromonospora citrea</name>
    <dbReference type="NCBI Taxonomy" id="43677"/>
    <lineage>
        <taxon>Bacteria</taxon>
        <taxon>Bacillati</taxon>
        <taxon>Actinomycetota</taxon>
        <taxon>Actinomycetes</taxon>
        <taxon>Micrococcales</taxon>
        <taxon>Promicromonosporaceae</taxon>
        <taxon>Promicromonospora</taxon>
    </lineage>
</organism>
<dbReference type="Pfam" id="PF00188">
    <property type="entry name" value="CAP"/>
    <property type="match status" value="1"/>
</dbReference>
<dbReference type="SUPFAM" id="SSF55797">
    <property type="entry name" value="PR-1-like"/>
    <property type="match status" value="1"/>
</dbReference>
<evidence type="ECO:0000259" key="2">
    <source>
        <dbReference type="Pfam" id="PF00188"/>
    </source>
</evidence>
<gene>
    <name evidence="3" type="ORF">GCM10010102_12760</name>
</gene>
<evidence type="ECO:0000256" key="1">
    <source>
        <dbReference type="SAM" id="SignalP"/>
    </source>
</evidence>
<dbReference type="PROSITE" id="PS51257">
    <property type="entry name" value="PROKAR_LIPOPROTEIN"/>
    <property type="match status" value="1"/>
</dbReference>
<keyword evidence="1" id="KW-0732">Signal</keyword>
<accession>A0A8H9GF45</accession>
<dbReference type="Proteomes" id="UP000655589">
    <property type="component" value="Unassembled WGS sequence"/>
</dbReference>
<reference evidence="3" key="1">
    <citation type="journal article" date="2014" name="Int. J. Syst. Evol. Microbiol.">
        <title>Complete genome sequence of Corynebacterium casei LMG S-19264T (=DSM 44701T), isolated from a smear-ripened cheese.</title>
        <authorList>
            <consortium name="US DOE Joint Genome Institute (JGI-PGF)"/>
            <person name="Walter F."/>
            <person name="Albersmeier A."/>
            <person name="Kalinowski J."/>
            <person name="Ruckert C."/>
        </authorList>
    </citation>
    <scope>NUCLEOTIDE SEQUENCE</scope>
    <source>
        <strain evidence="3">JCM 3051</strain>
    </source>
</reference>
<reference evidence="3" key="2">
    <citation type="submission" date="2020-09" db="EMBL/GenBank/DDBJ databases">
        <authorList>
            <person name="Sun Q."/>
            <person name="Ohkuma M."/>
        </authorList>
    </citation>
    <scope>NUCLEOTIDE SEQUENCE</scope>
    <source>
        <strain evidence="3">JCM 3051</strain>
    </source>
</reference>
<evidence type="ECO:0000313" key="4">
    <source>
        <dbReference type="Proteomes" id="UP000655589"/>
    </source>
</evidence>